<dbReference type="Gene3D" id="1.10.357.10">
    <property type="entry name" value="Tetracycline Repressor, domain 2"/>
    <property type="match status" value="1"/>
</dbReference>
<evidence type="ECO:0000256" key="4">
    <source>
        <dbReference type="PROSITE-ProRule" id="PRU00335"/>
    </source>
</evidence>
<dbReference type="SUPFAM" id="SSF46689">
    <property type="entry name" value="Homeodomain-like"/>
    <property type="match status" value="1"/>
</dbReference>
<dbReference type="InterPro" id="IPR009057">
    <property type="entry name" value="Homeodomain-like_sf"/>
</dbReference>
<dbReference type="AlphaFoldDB" id="A0A5C8NQ13"/>
<dbReference type="InterPro" id="IPR050109">
    <property type="entry name" value="HTH-type_TetR-like_transc_reg"/>
</dbReference>
<accession>A0A5C8NQ13</accession>
<keyword evidence="3" id="KW-0804">Transcription</keyword>
<sequence length="196" mass="21457">MASEETAKPRRADAQRNYDKLLAAAREIFREHGAQASLDDIAKRAGVGPGTLYRHFPTRDDLIDAVMREWSEDVDSDSDEVIAAGLDAQETLRTWFGKFVENIGVYRGAAAKVMSAMDDESSPIYRKCQVLVGANDKVLTHLAGRGELRDGVDSREVMRLVSGIATVADQSHLSVDESTPMLDIVIQGILRDPSAP</sequence>
<dbReference type="EMBL" id="VDUX01000001">
    <property type="protein sequence ID" value="TXL63328.1"/>
    <property type="molecule type" value="Genomic_DNA"/>
</dbReference>
<evidence type="ECO:0000256" key="3">
    <source>
        <dbReference type="ARBA" id="ARBA00023163"/>
    </source>
</evidence>
<dbReference type="GO" id="GO:0000976">
    <property type="term" value="F:transcription cis-regulatory region binding"/>
    <property type="evidence" value="ECO:0007669"/>
    <property type="project" value="TreeGrafter"/>
</dbReference>
<dbReference type="PANTHER" id="PTHR30055">
    <property type="entry name" value="HTH-TYPE TRANSCRIPTIONAL REGULATOR RUTR"/>
    <property type="match status" value="1"/>
</dbReference>
<reference evidence="6 7" key="1">
    <citation type="submission" date="2019-06" db="EMBL/GenBank/DDBJ databases">
        <title>Aeromicrobium sp. nov., isolated from a maize field.</title>
        <authorList>
            <person name="Lin S.-Y."/>
            <person name="Tsai C.-F."/>
            <person name="Young C.-C."/>
        </authorList>
    </citation>
    <scope>NUCLEOTIDE SEQUENCE [LARGE SCALE GENOMIC DNA]</scope>
    <source>
        <strain evidence="6 7">CC-CFT486</strain>
    </source>
</reference>
<dbReference type="Pfam" id="PF00440">
    <property type="entry name" value="TetR_N"/>
    <property type="match status" value="1"/>
</dbReference>
<evidence type="ECO:0000313" key="6">
    <source>
        <dbReference type="EMBL" id="TXL63328.1"/>
    </source>
</evidence>
<dbReference type="InterPro" id="IPR001647">
    <property type="entry name" value="HTH_TetR"/>
</dbReference>
<evidence type="ECO:0000256" key="2">
    <source>
        <dbReference type="ARBA" id="ARBA00023125"/>
    </source>
</evidence>
<keyword evidence="2 4" id="KW-0238">DNA-binding</keyword>
<evidence type="ECO:0000259" key="5">
    <source>
        <dbReference type="PROSITE" id="PS50977"/>
    </source>
</evidence>
<protein>
    <submittedName>
        <fullName evidence="6">TetR/AcrR family transcriptional regulator</fullName>
    </submittedName>
</protein>
<feature type="DNA-binding region" description="H-T-H motif" evidence="4">
    <location>
        <begin position="37"/>
        <end position="56"/>
    </location>
</feature>
<keyword evidence="1" id="KW-0805">Transcription regulation</keyword>
<gene>
    <name evidence="6" type="ORF">FHP06_01800</name>
</gene>
<evidence type="ECO:0000313" key="7">
    <source>
        <dbReference type="Proteomes" id="UP000321571"/>
    </source>
</evidence>
<dbReference type="PROSITE" id="PS50977">
    <property type="entry name" value="HTH_TETR_2"/>
    <property type="match status" value="1"/>
</dbReference>
<organism evidence="6 7">
    <name type="scientific">Aeromicrobium terrae</name>
    <dbReference type="NCBI Taxonomy" id="2498846"/>
    <lineage>
        <taxon>Bacteria</taxon>
        <taxon>Bacillati</taxon>
        <taxon>Actinomycetota</taxon>
        <taxon>Actinomycetes</taxon>
        <taxon>Propionibacteriales</taxon>
        <taxon>Nocardioidaceae</taxon>
        <taxon>Aeromicrobium</taxon>
    </lineage>
</organism>
<comment type="caution">
    <text evidence="6">The sequence shown here is derived from an EMBL/GenBank/DDBJ whole genome shotgun (WGS) entry which is preliminary data.</text>
</comment>
<dbReference type="PRINTS" id="PR00455">
    <property type="entry name" value="HTHTETR"/>
</dbReference>
<dbReference type="GO" id="GO:0003700">
    <property type="term" value="F:DNA-binding transcription factor activity"/>
    <property type="evidence" value="ECO:0007669"/>
    <property type="project" value="TreeGrafter"/>
</dbReference>
<keyword evidence="7" id="KW-1185">Reference proteome</keyword>
<feature type="domain" description="HTH tetR-type" evidence="5">
    <location>
        <begin position="15"/>
        <end position="74"/>
    </location>
</feature>
<dbReference type="InterPro" id="IPR049445">
    <property type="entry name" value="TetR_SbtR-like_C"/>
</dbReference>
<dbReference type="OrthoDB" id="3382616at2"/>
<name>A0A5C8NQ13_9ACTN</name>
<proteinExistence type="predicted"/>
<dbReference type="Pfam" id="PF21597">
    <property type="entry name" value="TetR_C_43"/>
    <property type="match status" value="1"/>
</dbReference>
<evidence type="ECO:0000256" key="1">
    <source>
        <dbReference type="ARBA" id="ARBA00023015"/>
    </source>
</evidence>
<dbReference type="PANTHER" id="PTHR30055:SF234">
    <property type="entry name" value="HTH-TYPE TRANSCRIPTIONAL REGULATOR BETI"/>
    <property type="match status" value="1"/>
</dbReference>
<dbReference type="Proteomes" id="UP000321571">
    <property type="component" value="Unassembled WGS sequence"/>
</dbReference>